<dbReference type="Proteomes" id="UP001327027">
    <property type="component" value="Unassembled WGS sequence"/>
</dbReference>
<sequence>MHTKKELQENRRILRKNMTPAEAFLWKHLKSKKLNGKRFQRQPSIKNYIVDFYCASKKLIIELGGEVHNHPETVEKNEVRTTQLNTLGFTVIRFENRMVFDHLPSVLSAIQQYFNIKNKPQKSSSL</sequence>
<dbReference type="PANTHER" id="PTHR38590">
    <property type="entry name" value="BLL0828 PROTEIN"/>
    <property type="match status" value="1"/>
</dbReference>
<feature type="domain" description="DUF559" evidence="1">
    <location>
        <begin position="6"/>
        <end position="113"/>
    </location>
</feature>
<dbReference type="SUPFAM" id="SSF52980">
    <property type="entry name" value="Restriction endonuclease-like"/>
    <property type="match status" value="1"/>
</dbReference>
<dbReference type="CDD" id="cd01038">
    <property type="entry name" value="Endonuclease_DUF559"/>
    <property type="match status" value="1"/>
</dbReference>
<comment type="caution">
    <text evidence="2">The sequence shown here is derived from an EMBL/GenBank/DDBJ whole genome shotgun (WGS) entry which is preliminary data.</text>
</comment>
<accession>A0ABU6A0I6</accession>
<dbReference type="RefSeq" id="WP_324181710.1">
    <property type="nucleotide sequence ID" value="NZ_JAYKLX010000009.1"/>
</dbReference>
<dbReference type="InterPro" id="IPR047216">
    <property type="entry name" value="Endonuclease_DUF559_bact"/>
</dbReference>
<keyword evidence="3" id="KW-1185">Reference proteome</keyword>
<dbReference type="InterPro" id="IPR007569">
    <property type="entry name" value="DUF559"/>
</dbReference>
<name>A0ABU6A0I6_9FLAO</name>
<dbReference type="PANTHER" id="PTHR38590:SF1">
    <property type="entry name" value="BLL0828 PROTEIN"/>
    <property type="match status" value="1"/>
</dbReference>
<dbReference type="Pfam" id="PF04480">
    <property type="entry name" value="DUF559"/>
    <property type="match status" value="1"/>
</dbReference>
<evidence type="ECO:0000313" key="3">
    <source>
        <dbReference type="Proteomes" id="UP001327027"/>
    </source>
</evidence>
<dbReference type="InterPro" id="IPR011335">
    <property type="entry name" value="Restrct_endonuc-II-like"/>
</dbReference>
<organism evidence="2 3">
    <name type="scientific">Aquimarina gracilis</name>
    <dbReference type="NCBI Taxonomy" id="874422"/>
    <lineage>
        <taxon>Bacteria</taxon>
        <taxon>Pseudomonadati</taxon>
        <taxon>Bacteroidota</taxon>
        <taxon>Flavobacteriia</taxon>
        <taxon>Flavobacteriales</taxon>
        <taxon>Flavobacteriaceae</taxon>
        <taxon>Aquimarina</taxon>
    </lineage>
</organism>
<evidence type="ECO:0000259" key="1">
    <source>
        <dbReference type="Pfam" id="PF04480"/>
    </source>
</evidence>
<dbReference type="EMBL" id="JAYKLX010000009">
    <property type="protein sequence ID" value="MEB3347648.1"/>
    <property type="molecule type" value="Genomic_DNA"/>
</dbReference>
<dbReference type="Gene3D" id="3.40.960.10">
    <property type="entry name" value="VSR Endonuclease"/>
    <property type="match status" value="1"/>
</dbReference>
<reference evidence="2 3" key="1">
    <citation type="journal article" date="2013" name="Int. J. Syst. Evol. Microbiol.">
        <title>Aquimarina gracilis sp. nov., isolated from the gut microflora of a mussel, Mytilus coruscus, and emended description of Aquimarina spongiae.</title>
        <authorList>
            <person name="Park S.C."/>
            <person name="Choe H.N."/>
            <person name="Baik K.S."/>
            <person name="Seong C.N."/>
        </authorList>
    </citation>
    <scope>NUCLEOTIDE SEQUENCE [LARGE SCALE GENOMIC DNA]</scope>
    <source>
        <strain evidence="2 3">PSC32</strain>
    </source>
</reference>
<gene>
    <name evidence="2" type="ORF">U6A24_19380</name>
</gene>
<proteinExistence type="predicted"/>
<protein>
    <submittedName>
        <fullName evidence="2">DUF559 domain-containing protein</fullName>
    </submittedName>
</protein>
<evidence type="ECO:0000313" key="2">
    <source>
        <dbReference type="EMBL" id="MEB3347648.1"/>
    </source>
</evidence>